<dbReference type="RefSeq" id="WP_086953329.1">
    <property type="nucleotide sequence ID" value="NZ_CAWRBJ010000001.1"/>
</dbReference>
<proteinExistence type="predicted"/>
<dbReference type="AlphaFoldDB" id="A0A1N6MYA5"/>
<protein>
    <recommendedName>
        <fullName evidence="2">ImpA N-terminal domain-containing protein</fullName>
    </recommendedName>
</protein>
<dbReference type="InterPro" id="IPR010657">
    <property type="entry name" value="ImpA_N"/>
</dbReference>
<evidence type="ECO:0000313" key="3">
    <source>
        <dbReference type="EMBL" id="SIP73868.1"/>
    </source>
</evidence>
<accession>A0A1N6MYA5</accession>
<dbReference type="PANTHER" id="PTHR37951:SF1">
    <property type="entry name" value="TYPE VI SECRETION SYSTEM COMPONENT TSSA1"/>
    <property type="match status" value="1"/>
</dbReference>
<reference evidence="4" key="1">
    <citation type="submission" date="2016-12" db="EMBL/GenBank/DDBJ databases">
        <authorList>
            <person name="Gaudriault S."/>
        </authorList>
    </citation>
    <scope>NUCLEOTIDE SEQUENCE [LARGE SCALE GENOMIC DNA]</scope>
    <source>
        <strain evidence="4">HGB1681 (deposited as PTA-6826 in the American Type Culture Collection)</strain>
    </source>
</reference>
<gene>
    <name evidence="3" type="ORF">XIS1_470012</name>
</gene>
<dbReference type="PANTHER" id="PTHR37951">
    <property type="entry name" value="CYTOPLASMIC PROTEIN-RELATED"/>
    <property type="match status" value="1"/>
</dbReference>
<feature type="domain" description="ImpA N-terminal" evidence="2">
    <location>
        <begin position="13"/>
        <end position="137"/>
    </location>
</feature>
<evidence type="ECO:0000259" key="2">
    <source>
        <dbReference type="Pfam" id="PF06812"/>
    </source>
</evidence>
<evidence type="ECO:0000256" key="1">
    <source>
        <dbReference type="SAM" id="MobiDB-lite"/>
    </source>
</evidence>
<sequence>MNHENNPDIDALLAPISNASPCGENLEYDEEFLQLEQSLIGKTEQQFGDFITPAEPPNWLAVEKQATALLLSRTKDVRIIIALIHAWVENRGLPGYVDGLSLLRQTLERYWDAVWPRLEFDGEYDPLFRLNALADIEDGSPLTLKVERAILLKSVLQELSFRDVYSLLNGTITEINGYTGGRARLLKELKQQTSNPEISILVVIRDHITALTDLIQQHLSAGHAPEFSLLLKHLNTVIEFSLLKQPSTETPITGSDKAVPESASKKMKPVSAPSENTAVPLADLSPSSWYEVEAQNRDEARMLLEKAKLYFLTHEPSHPAPMMIERIQQLIDRNFVDIIYDLAPEGLNQLAIIFGHTNNPGASTDADMDDID</sequence>
<dbReference type="NCBIfam" id="TIGR03363">
    <property type="entry name" value="VI_chp_8"/>
    <property type="match status" value="1"/>
</dbReference>
<name>A0A1N6MYA5_9GAMM</name>
<feature type="region of interest" description="Disordered" evidence="1">
    <location>
        <begin position="248"/>
        <end position="278"/>
    </location>
</feature>
<dbReference type="Proteomes" id="UP000196435">
    <property type="component" value="Unassembled WGS sequence"/>
</dbReference>
<dbReference type="Pfam" id="PF06812">
    <property type="entry name" value="ImpA_N"/>
    <property type="match status" value="1"/>
</dbReference>
<dbReference type="EMBL" id="FTLG01000189">
    <property type="protein sequence ID" value="SIP73868.1"/>
    <property type="molecule type" value="Genomic_DNA"/>
</dbReference>
<organism evidence="3 4">
    <name type="scientific">Xenorhabdus innexi</name>
    <dbReference type="NCBI Taxonomy" id="290109"/>
    <lineage>
        <taxon>Bacteria</taxon>
        <taxon>Pseudomonadati</taxon>
        <taxon>Pseudomonadota</taxon>
        <taxon>Gammaproteobacteria</taxon>
        <taxon>Enterobacterales</taxon>
        <taxon>Morganellaceae</taxon>
        <taxon>Xenorhabdus</taxon>
    </lineage>
</organism>
<evidence type="ECO:0000313" key="4">
    <source>
        <dbReference type="Proteomes" id="UP000196435"/>
    </source>
</evidence>
<dbReference type="InterPro" id="IPR017740">
    <property type="entry name" value="TssA-like"/>
</dbReference>